<dbReference type="AlphaFoldDB" id="A0A345NL59"/>
<evidence type="ECO:0000256" key="1">
    <source>
        <dbReference type="SAM" id="MobiDB-lite"/>
    </source>
</evidence>
<dbReference type="Proteomes" id="UP000253790">
    <property type="component" value="Chromosome"/>
</dbReference>
<feature type="compositionally biased region" description="Acidic residues" evidence="1">
    <location>
        <begin position="8"/>
        <end position="18"/>
    </location>
</feature>
<dbReference type="OrthoDB" id="5192284at2"/>
<keyword evidence="3" id="KW-1185">Reference proteome</keyword>
<organism evidence="2 3">
    <name type="scientific">Ornithinimicrobium avium</name>
    <dbReference type="NCBI Taxonomy" id="2283195"/>
    <lineage>
        <taxon>Bacteria</taxon>
        <taxon>Bacillati</taxon>
        <taxon>Actinomycetota</taxon>
        <taxon>Actinomycetes</taxon>
        <taxon>Micrococcales</taxon>
        <taxon>Ornithinimicrobiaceae</taxon>
        <taxon>Ornithinimicrobium</taxon>
    </lineage>
</organism>
<protein>
    <submittedName>
        <fullName evidence="2">Uncharacterized protein</fullName>
    </submittedName>
</protein>
<reference evidence="2 3" key="1">
    <citation type="submission" date="2018-07" db="EMBL/GenBank/DDBJ databases">
        <title>Complete genome sequencing of Ornithinimicrobium sp. AMA3305.</title>
        <authorList>
            <person name="Bae J.-W."/>
        </authorList>
    </citation>
    <scope>NUCLEOTIDE SEQUENCE [LARGE SCALE GENOMIC DNA]</scope>
    <source>
        <strain evidence="2 3">AMA3305</strain>
    </source>
</reference>
<evidence type="ECO:0000313" key="3">
    <source>
        <dbReference type="Proteomes" id="UP000253790"/>
    </source>
</evidence>
<evidence type="ECO:0000313" key="2">
    <source>
        <dbReference type="EMBL" id="AXH95767.1"/>
    </source>
</evidence>
<name>A0A345NL59_9MICO</name>
<feature type="region of interest" description="Disordered" evidence="1">
    <location>
        <begin position="1"/>
        <end position="26"/>
    </location>
</feature>
<accession>A0A345NL59</accession>
<sequence>MSGVTDPPPDDPGDDDFFSDIGDGDGIYTGFTQDKTTALAQTYPPGSSAEIPTSIYQYVAVINCAPNSPEQPRLEICDASVNFCLENVPDSSGPYSIIYRRTAEPDGSSPGDWSEIGRTCWTDSVPAASGSPAVELTEAMIVEQFHRTDFALPRAVIQPPDGSTLVNLPVYFQLDWPAAGFEPDEVDTTTLVGHEVRIRPTLIGATYVTGDGSSIGPTTSLGGGYPDGDVTHTYERSAEVSPHITVEYGGEVSVDGGEWTTIPSSATVAGPAAPLRVLASKNRLYDN</sequence>
<gene>
    <name evidence="2" type="ORF">DV701_06165</name>
</gene>
<proteinExistence type="predicted"/>
<dbReference type="EMBL" id="CP031229">
    <property type="protein sequence ID" value="AXH95767.1"/>
    <property type="molecule type" value="Genomic_DNA"/>
</dbReference>
<dbReference type="KEGG" id="orn:DV701_06165"/>